<organism evidence="3 4">
    <name type="scientific">Aphanomyces stellatus</name>
    <dbReference type="NCBI Taxonomy" id="120398"/>
    <lineage>
        <taxon>Eukaryota</taxon>
        <taxon>Sar</taxon>
        <taxon>Stramenopiles</taxon>
        <taxon>Oomycota</taxon>
        <taxon>Saprolegniomycetes</taxon>
        <taxon>Saprolegniales</taxon>
        <taxon>Verrucalvaceae</taxon>
        <taxon>Aphanomyces</taxon>
    </lineage>
</organism>
<name>A0A485L378_9STRA</name>
<dbReference type="InterPro" id="IPR036465">
    <property type="entry name" value="vWFA_dom_sf"/>
</dbReference>
<sequence>MTMDVVDESEKDPKESIAFSPRVTELHLQADDFSQFDGPALSLWHLRQVLLSTGAPRAPSSTMSGAAVQTQSKQFLNSMSAEEGVHLVNLDFLPDPLVGSTDETIAPDVEFRLNIAPQSMLYLSYRAYRVVVCLDASPSTLSIDPVTGTLILDVAYHAVELLLQGLVQRPSSSPPSSSFSFPDIYLSVIVQGAMVDSLCVLVQGVSLDATNVQDVLALIKTRLHLLEDHWAMLSPGAIFSEPTSLSTSLQNATFALNTLPHEAAPMLFLVTDGVVDLPNMYAYDDLMMQLARHNIQCHAIQIGGGYMPHCSFGYVPDTDLLRFVTDATGGALFDLPTLRQLGHTATHPLLANGIQPILFFKPSLVAPGKHAWDMPKIVDAVPLDTLSFRPLRLFREKIHEYKMRGSVLKITQARLQEGFFVSKVQTTDAVVQVQCLLQWKPDIWLEYSITAPYMSPEMTLRVDVMAQAKFLEEFGTIARRQNQPNAAGTDAAAALQHLPASSTSVALHTFLKELHERDRVLLHLMSAIQMQALDHDTKPMMNMMFSRSPAAAAAPAHPVFALLGDLSPLLWHRWFHVDRFELINVEWTKWPQTEPLVVDAIGKWATMQLNPNIFLKFLVADADAKPNVNRKQRGSMTAATMTLTHSSNTTTTTGAASAAAPKKAVCFVRLEHSSSAIVVVHVAFYSAKTAVRKTVLAELKRLLGVDASSLVVSHRHIQRLLLQPVALSWLIAPQHVVATTVCTPPSCCGGSGVSTPVFAASMWHVVWLWHISEPHQEEAIRRLQAQRQEQGLVVLQATPSFVLLVQEVVVRNGSHTSTALFQCAISVVSESIVMTSFWMEPVTGQIVPSSSGAATVFGTPPAADDLPVAAPLLTDTQWFERMQTELYLADVHVLSCLLTFYQIVQATKEGARAVGSDDAMGRHTLTPAPEPLNGLTVLNSPFSAARLLTTCPPATERFLLYLSPTETASFSANQHLHAMTLQSLLRLTDCEVAWTESNPPSHVPSGPLWVTTSSAQASSRRSSTTSHVPPSADTSASRPTVAGRCFAKVVGEYTMLLAFVPALDTLPPMTTTGAEPTSVEAPDERLRWLAGLSSSVVSPATQRMAMHDMAWFEQRKQWMDVHESPSADDDDAASVAVPFDVLPIQFYECSLVTSKSAATAAAAASDKSMEMETFVRLVKAAHEQNFSHGVYEALRRGATIQPCDLLQALWSCVQVPLDVDVTRLHAMLPLDASSSSSSTNEPSALDHALATLIADDLTPIPNTQWYYFTGAADDVDGSGSGAYFVRFECWQDEEPWPSTQVRPRSKSVRVISESQSLTNVLKTMTRTYLDESDTESSSLIDRVLLLSEKMKDVRCPRIYLRLVVMTLPDNSTQQEPKLPLILTRLRNAIQELCAQQVLAILQCLPALSLESPPLGALVQMLFDELPPTSVRRVQYPLSFLPLDTPGLPLLNLFHDHLLSSHHLHLVRCDQMFFVIDGPDAPLTYWAYLSVSLDCVSLHLHIPPTTASTMSPCCPLTSPLDELSLLTKMHLGILATVTQVNQFLLLQQLHETRTCSPLLLAPPRHATPPSAPSLLEAASSLSSFFWPGQFECPCKFTAQFVLKSRLVPHLALNMLCSSALEQFQVHNRHHVFVYRDKRGHVFYMTLTTTDEPTIELHVFGIRDPGDEITTELVRVLEQKLDETLLRILMKALPNMKATRVPTASSRQNKLTAADVEFLVPDPAKPTLDAALALPPLSDSTLLLHFVKDKLVETPYIRVAPPIDATGDGNDSSRSLLSDTTTTAAAASSSSASHAAPPFLTPHDHDAPSLLSFVLNVNPELSGRTGFVAALGKGLAWIWMDVVDTTSQGTDERSIESTGAIDGGRSPPPIPPLTWSSVLAAWPTFPTSPLSIRFRVFVRGHVNTELVHEIFASAVQQALYEYAIETILRRTTQDTPYVYPVDTVAELKRLMERAGQLSATTVTTLQQGDVVPSYDMEHVVKQLCVPFDRLPSYVRPNLFHRAAANAPYDPYETDALSATAAHNFTDAFAFVCPMGVCSKYVFDDDAPSHRLVKTSSSTSLQSVETTTTTSSSPMVSPHRHMASKDVHETMLHASVLSNPRHLFYHVELSHRGLTFTGYNCHPHVLDILGVGFAKALGWCRLRQTLLRSILFQKRGYTLAAPTTCTMLQPSALVVRPPPVLGKAPAWTPRDFTSTLVAFTPQLFNFLLDHNNPPTSVSAMSARTLDGMGLVDYLRETGTTIDDIMTRPRVTSSTSVASDKVLEPPPPSSSSSALLQPITPVGGPATSTPLRPSGGNGGVANNPSLPATTNARKANVPPNATNALMAARARARGVVKAAPVASAPSTTGDDAEGNKLPPAWSLTLNTLAPRSSSKTTLTTAPSPVLPKGSSATTMKPPSLPPRRLSNSEKTTIVANKDSVWRHTLRTLLPSSFSHYNRNERNERLKAKDPLSYHGVKLRSALDFHDAYRTSYTVVYDVFKALMSHEAVGPLATETLAKLLSCGRLMLHRYFTVSFAGAWPDDPPSRVAPADAVDMLTLLSYEIEFIFNAVFATVGRLHVDFLCHGVVDGAAPSASFQTLVRRVAAYQDTLHTRRTHAFCDELIRHLTQAGFSSLAPLVFVKKETEGLVLVELRHRTNEATTTMGTSVRALFVSERDVVSLDAGRHLPQSSVVTLTGDQVVHTMSYVQTLLHVQPMVYDFAVADTHAYLLQSLSMAKDQLERHMAFDATTDLRHVTLALTSLLALYPTAPSGAAHCVTSLSLAVDVGMDVSILLRYIACHAKRYYVGDLLVFGTPNAIAARSATGQFNRTVRDGGDECPYSLLVTSTSDGTVQAFALHLHHHPFETTELLAQAEVFVLELLEAARVDYHRDVLWSRLLCSGKTLQVQSQVNLPSQWTVEVGPDQLEECLALSVRTSFGEIDPVLDDLLQIPVPWTEFTTMLQTIHKDTMREYQFEESRHVLLMCVGARDIMIHIHHDVERVHMEICRREEPPNGMLSHEQRKTLRDFVNHIVYWLWTHIVVR</sequence>
<feature type="region of interest" description="Disordered" evidence="1">
    <location>
        <begin position="2051"/>
        <end position="2076"/>
    </location>
</feature>
<reference evidence="3 4" key="1">
    <citation type="submission" date="2019-03" db="EMBL/GenBank/DDBJ databases">
        <authorList>
            <person name="Gaulin E."/>
            <person name="Dumas B."/>
        </authorList>
    </citation>
    <scope>NUCLEOTIDE SEQUENCE [LARGE SCALE GENOMIC DNA]</scope>
    <source>
        <strain evidence="3">CBS 568.67</strain>
    </source>
</reference>
<feature type="compositionally biased region" description="Low complexity" evidence="1">
    <location>
        <begin position="2052"/>
        <end position="2070"/>
    </location>
</feature>
<feature type="compositionally biased region" description="Low complexity" evidence="1">
    <location>
        <begin position="1770"/>
        <end position="1794"/>
    </location>
</feature>
<dbReference type="InterPro" id="IPR033228">
    <property type="entry name" value="SZT2"/>
</dbReference>
<evidence type="ECO:0000313" key="4">
    <source>
        <dbReference type="Proteomes" id="UP000332933"/>
    </source>
</evidence>
<dbReference type="EMBL" id="CAADRA010005700">
    <property type="protein sequence ID" value="VFT92277.1"/>
    <property type="molecule type" value="Genomic_DNA"/>
</dbReference>
<dbReference type="SUPFAM" id="SSF53300">
    <property type="entry name" value="vWA-like"/>
    <property type="match status" value="1"/>
</dbReference>
<feature type="compositionally biased region" description="Polar residues" evidence="1">
    <location>
        <begin position="2296"/>
        <end position="2309"/>
    </location>
</feature>
<gene>
    <name evidence="3" type="primary">Aste57867_15475</name>
    <name evidence="2" type="ORF">As57867_015419</name>
    <name evidence="3" type="ORF">ASTE57867_15475</name>
</gene>
<dbReference type="OrthoDB" id="43547at2759"/>
<dbReference type="Proteomes" id="UP000332933">
    <property type="component" value="Unassembled WGS sequence"/>
</dbReference>
<evidence type="ECO:0000313" key="2">
    <source>
        <dbReference type="EMBL" id="KAF0693610.1"/>
    </source>
</evidence>
<accession>A0A485L378</accession>
<feature type="region of interest" description="Disordered" evidence="1">
    <location>
        <begin position="997"/>
        <end position="1038"/>
    </location>
</feature>
<dbReference type="EMBL" id="VJMH01005679">
    <property type="protein sequence ID" value="KAF0693610.1"/>
    <property type="molecule type" value="Genomic_DNA"/>
</dbReference>
<proteinExistence type="predicted"/>
<evidence type="ECO:0000313" key="3">
    <source>
        <dbReference type="EMBL" id="VFT92277.1"/>
    </source>
</evidence>
<feature type="compositionally biased region" description="Polar residues" evidence="1">
    <location>
        <begin position="2366"/>
        <end position="2378"/>
    </location>
</feature>
<dbReference type="PANTHER" id="PTHR14918">
    <property type="entry name" value="KICSTOR COMPLEX PROTEIN SZT2"/>
    <property type="match status" value="1"/>
</dbReference>
<reference evidence="2" key="2">
    <citation type="submission" date="2019-06" db="EMBL/GenBank/DDBJ databases">
        <title>Genomics analysis of Aphanomyces spp. identifies a new class of oomycete effector associated with host adaptation.</title>
        <authorList>
            <person name="Gaulin E."/>
        </authorList>
    </citation>
    <scope>NUCLEOTIDE SEQUENCE</scope>
    <source>
        <strain evidence="2">CBS 578.67</strain>
    </source>
</reference>
<feature type="region of interest" description="Disordered" evidence="1">
    <location>
        <begin position="1760"/>
        <end position="1799"/>
    </location>
</feature>
<feature type="region of interest" description="Disordered" evidence="1">
    <location>
        <begin position="2241"/>
        <end position="2313"/>
    </location>
</feature>
<evidence type="ECO:0000256" key="1">
    <source>
        <dbReference type="SAM" id="MobiDB-lite"/>
    </source>
</evidence>
<dbReference type="PANTHER" id="PTHR14918:SF3">
    <property type="entry name" value="KICSTOR COMPLEX PROTEIN SZT2"/>
    <property type="match status" value="1"/>
</dbReference>
<keyword evidence="4" id="KW-1185">Reference proteome</keyword>
<feature type="region of interest" description="Disordered" evidence="1">
    <location>
        <begin position="2366"/>
        <end position="2402"/>
    </location>
</feature>
<protein>
    <submittedName>
        <fullName evidence="3">Aste57867_15475 protein</fullName>
    </submittedName>
</protein>
<dbReference type="GO" id="GO:0005777">
    <property type="term" value="C:peroxisome"/>
    <property type="evidence" value="ECO:0007669"/>
    <property type="project" value="InterPro"/>
</dbReference>
<dbReference type="Gene3D" id="3.40.50.410">
    <property type="entry name" value="von Willebrand factor, type A domain"/>
    <property type="match status" value="1"/>
</dbReference>
<feature type="compositionally biased region" description="Low complexity" evidence="1">
    <location>
        <begin position="1011"/>
        <end position="1026"/>
    </location>
</feature>